<dbReference type="KEGG" id="shyd:CJD35_16030"/>
<dbReference type="EMBL" id="CP022746">
    <property type="protein sequence ID" value="ASY46378.1"/>
    <property type="molecule type" value="Genomic_DNA"/>
</dbReference>
<organism evidence="1 2">
    <name type="scientific">Sphingobium xenophagum</name>
    <dbReference type="NCBI Taxonomy" id="121428"/>
    <lineage>
        <taxon>Bacteria</taxon>
        <taxon>Pseudomonadati</taxon>
        <taxon>Pseudomonadota</taxon>
        <taxon>Alphaproteobacteria</taxon>
        <taxon>Sphingomonadales</taxon>
        <taxon>Sphingomonadaceae</taxon>
        <taxon>Sphingobium</taxon>
    </lineage>
</organism>
<name>A0A249MYG7_SPHXE</name>
<gene>
    <name evidence="1" type="ORF">CJD35_16030</name>
</gene>
<dbReference type="AlphaFoldDB" id="A0A249MYG7"/>
<evidence type="ECO:0000313" key="1">
    <source>
        <dbReference type="EMBL" id="ASY46378.1"/>
    </source>
</evidence>
<dbReference type="Proteomes" id="UP000217141">
    <property type="component" value="Chromosome II"/>
</dbReference>
<proteinExistence type="predicted"/>
<dbReference type="RefSeq" id="WP_095687309.1">
    <property type="nucleotide sequence ID" value="NZ_CP022746.1"/>
</dbReference>
<protein>
    <submittedName>
        <fullName evidence="1">Uncharacterized protein</fullName>
    </submittedName>
</protein>
<evidence type="ECO:0000313" key="2">
    <source>
        <dbReference type="Proteomes" id="UP000217141"/>
    </source>
</evidence>
<accession>A0A249MYG7</accession>
<reference evidence="1 2" key="1">
    <citation type="submission" date="2017-08" db="EMBL/GenBank/DDBJ databases">
        <title>Whole Genome Sequence of Sphingobium hydrophobicum C1: Insights into Adaption to the Electronic-waste Contaminated Sediment.</title>
        <authorList>
            <person name="Song D."/>
            <person name="Chen X."/>
            <person name="Xu M."/>
        </authorList>
    </citation>
    <scope>NUCLEOTIDE SEQUENCE [LARGE SCALE GENOMIC DNA]</scope>
    <source>
        <strain evidence="1 2">C1</strain>
    </source>
</reference>
<sequence length="70" mass="7661">MAEFEGRDLHLVKKALCIGILTIESQEDGPFKAESDLTDMKALADGLMPGGVELHHYMRSAHIALIGRPD</sequence>